<dbReference type="RefSeq" id="WP_107000838.1">
    <property type="nucleotide sequence ID" value="NZ_DBFCBK010000001.1"/>
</dbReference>
<evidence type="ECO:0000313" key="10">
    <source>
        <dbReference type="Proteomes" id="UP000241048"/>
    </source>
</evidence>
<sequence>MIQKVSSFLKKDTVLTIALALAVLSMFIIPPSAGYLKYLDLHTLILLFGLMTATTGLQNIGFFRQLGELLLLRIHSLRQLEQLLILLCFFSSMLITNDVALITFVPFALELLRMVNRKDRIVPVVVCQTLAANLGSMTTPVGNPQNLYLYSHFELSLDTFIRSIGPFSLLSLVLLLLVTMFTPRETISLDTAGRDTTSDETFPKRCLFCCLGMFFLCLCTVAGLLPLPILFICILAIGCLADPKIFCQVDYSLILTFIGFFIFIGNLKHIPAVSSLLSSMITGHEVIVSVLASQVISNVPAAILLSGFTEKGVSLLIGTNLGGLGTLIASMASLISYKYIVRSCPEKKGIYFRWFTIANAGFLAVLMAVYFLVFYSI</sequence>
<feature type="transmembrane region" description="Helical" evidence="7">
    <location>
        <begin position="321"/>
        <end position="340"/>
    </location>
</feature>
<keyword evidence="2" id="KW-0813">Transport</keyword>
<dbReference type="Pfam" id="PF03600">
    <property type="entry name" value="CitMHS"/>
    <property type="match status" value="1"/>
</dbReference>
<dbReference type="GO" id="GO:0055085">
    <property type="term" value="P:transmembrane transport"/>
    <property type="evidence" value="ECO:0007669"/>
    <property type="project" value="InterPro"/>
</dbReference>
<organism evidence="9 10">
    <name type="scientific">Clostridium fessum</name>
    <dbReference type="NCBI Taxonomy" id="2126740"/>
    <lineage>
        <taxon>Bacteria</taxon>
        <taxon>Bacillati</taxon>
        <taxon>Bacillota</taxon>
        <taxon>Clostridia</taxon>
        <taxon>Eubacteriales</taxon>
        <taxon>Clostridiaceae</taxon>
        <taxon>Clostridium</taxon>
    </lineage>
</organism>
<evidence type="ECO:0000256" key="1">
    <source>
        <dbReference type="ARBA" id="ARBA00004651"/>
    </source>
</evidence>
<reference evidence="9 10" key="1">
    <citation type="submission" date="2018-03" db="EMBL/GenBank/DDBJ databases">
        <title>Lachnoclostridium SNUG30386 gen.nov., sp.nov., isolated from human faeces.</title>
        <authorList>
            <person name="Seo B."/>
            <person name="Jeon K."/>
            <person name="Ko G."/>
        </authorList>
    </citation>
    <scope>NUCLEOTIDE SEQUENCE [LARGE SCALE GENOMIC DNA]</scope>
    <source>
        <strain evidence="9 10">SNUG30386</strain>
    </source>
</reference>
<evidence type="ECO:0000313" key="9">
    <source>
        <dbReference type="EMBL" id="PST37802.1"/>
    </source>
</evidence>
<name>A0A2T3FR99_9CLOT</name>
<evidence type="ECO:0000256" key="3">
    <source>
        <dbReference type="ARBA" id="ARBA00022475"/>
    </source>
</evidence>
<evidence type="ECO:0000256" key="5">
    <source>
        <dbReference type="ARBA" id="ARBA00022989"/>
    </source>
</evidence>
<evidence type="ECO:0000256" key="4">
    <source>
        <dbReference type="ARBA" id="ARBA00022692"/>
    </source>
</evidence>
<protein>
    <submittedName>
        <fullName evidence="9">Citrate transporter</fullName>
    </submittedName>
</protein>
<feature type="domain" description="Citrate transporter-like" evidence="8">
    <location>
        <begin position="16"/>
        <end position="305"/>
    </location>
</feature>
<keyword evidence="5 7" id="KW-1133">Transmembrane helix</keyword>
<gene>
    <name evidence="9" type="ORF">C7U56_08045</name>
</gene>
<keyword evidence="6 7" id="KW-0472">Membrane</keyword>
<dbReference type="PANTHER" id="PTHR43302">
    <property type="entry name" value="TRANSPORTER ARSB-RELATED"/>
    <property type="match status" value="1"/>
</dbReference>
<evidence type="ECO:0000259" key="8">
    <source>
        <dbReference type="Pfam" id="PF03600"/>
    </source>
</evidence>
<dbReference type="Proteomes" id="UP000241048">
    <property type="component" value="Unassembled WGS sequence"/>
</dbReference>
<evidence type="ECO:0000256" key="6">
    <source>
        <dbReference type="ARBA" id="ARBA00023136"/>
    </source>
</evidence>
<feature type="transmembrane region" description="Helical" evidence="7">
    <location>
        <begin position="352"/>
        <end position="375"/>
    </location>
</feature>
<dbReference type="InterPro" id="IPR004680">
    <property type="entry name" value="Cit_transptr-like_dom"/>
</dbReference>
<keyword evidence="3" id="KW-1003">Cell membrane</keyword>
<dbReference type="AlphaFoldDB" id="A0A2T3FR99"/>
<dbReference type="GO" id="GO:0005886">
    <property type="term" value="C:plasma membrane"/>
    <property type="evidence" value="ECO:0007669"/>
    <property type="project" value="UniProtKB-SubCell"/>
</dbReference>
<proteinExistence type="predicted"/>
<feature type="transmembrane region" description="Helical" evidence="7">
    <location>
        <begin position="249"/>
        <end position="267"/>
    </location>
</feature>
<comment type="caution">
    <text evidence="9">The sequence shown here is derived from an EMBL/GenBank/DDBJ whole genome shotgun (WGS) entry which is preliminary data.</text>
</comment>
<evidence type="ECO:0000256" key="2">
    <source>
        <dbReference type="ARBA" id="ARBA00022448"/>
    </source>
</evidence>
<keyword evidence="4 7" id="KW-0812">Transmembrane</keyword>
<evidence type="ECO:0000256" key="7">
    <source>
        <dbReference type="SAM" id="Phobius"/>
    </source>
</evidence>
<comment type="subcellular location">
    <subcellularLocation>
        <location evidence="1">Cell membrane</location>
        <topology evidence="1">Multi-pass membrane protein</topology>
    </subcellularLocation>
</comment>
<keyword evidence="10" id="KW-1185">Reference proteome</keyword>
<feature type="transmembrane region" description="Helical" evidence="7">
    <location>
        <begin position="160"/>
        <end position="181"/>
    </location>
</feature>
<feature type="transmembrane region" description="Helical" evidence="7">
    <location>
        <begin position="206"/>
        <end position="237"/>
    </location>
</feature>
<feature type="transmembrane region" description="Helical" evidence="7">
    <location>
        <begin position="12"/>
        <end position="29"/>
    </location>
</feature>
<accession>A0A2T3FR99</accession>
<feature type="transmembrane region" description="Helical" evidence="7">
    <location>
        <begin position="83"/>
        <end position="109"/>
    </location>
</feature>
<feature type="transmembrane region" description="Helical" evidence="7">
    <location>
        <begin position="287"/>
        <end position="309"/>
    </location>
</feature>
<feature type="transmembrane region" description="Helical" evidence="7">
    <location>
        <begin position="41"/>
        <end position="62"/>
    </location>
</feature>
<dbReference type="EMBL" id="PYLO01000002">
    <property type="protein sequence ID" value="PST37802.1"/>
    <property type="molecule type" value="Genomic_DNA"/>
</dbReference>
<dbReference type="PANTHER" id="PTHR43302:SF5">
    <property type="entry name" value="TRANSPORTER ARSB-RELATED"/>
    <property type="match status" value="1"/>
</dbReference>